<sequence length="286" mass="30452">MTGNGVPGEGAAERAALRRTWNELDALLAANTEREPEARRRIGALVERLRTPAAAFLRSELERRLARHVDADDPFARDRIAHVLAGACGAAALPALLRAWESDRDQDGDTLELDLLDLFSAWPGTSVGLVLGCLASDDPATRLVGVRGLSLIDCGGRDYFGPVADAASDLDPRVRADVMSTLGSLFGTGDPVRALAVLMTGAGDSAPEVRRAAVAALAASHDEPTTELLVARTADTDRWVRFSAAWSLARRPGPAVRTALERLVTDEDADVRAAARTVLELPPRPL</sequence>
<dbReference type="InterPro" id="IPR011989">
    <property type="entry name" value="ARM-like"/>
</dbReference>
<dbReference type="Gene3D" id="1.25.10.10">
    <property type="entry name" value="Leucine-rich Repeat Variant"/>
    <property type="match status" value="1"/>
</dbReference>
<evidence type="ECO:0000313" key="1">
    <source>
        <dbReference type="EMBL" id="MFC5021564.1"/>
    </source>
</evidence>
<dbReference type="Proteomes" id="UP001595829">
    <property type="component" value="Unassembled WGS sequence"/>
</dbReference>
<keyword evidence="2" id="KW-1185">Reference proteome</keyword>
<proteinExistence type="predicted"/>
<organism evidence="1 2">
    <name type="scientific">Streptomyces coeruleoprunus</name>
    <dbReference type="NCBI Taxonomy" id="285563"/>
    <lineage>
        <taxon>Bacteria</taxon>
        <taxon>Bacillati</taxon>
        <taxon>Actinomycetota</taxon>
        <taxon>Actinomycetes</taxon>
        <taxon>Kitasatosporales</taxon>
        <taxon>Streptomycetaceae</taxon>
        <taxon>Streptomyces</taxon>
    </lineage>
</organism>
<dbReference type="InterPro" id="IPR016024">
    <property type="entry name" value="ARM-type_fold"/>
</dbReference>
<dbReference type="PANTHER" id="PTHR12697">
    <property type="entry name" value="PBS LYASE HEAT-LIKE PROTEIN"/>
    <property type="match status" value="1"/>
</dbReference>
<evidence type="ECO:0000313" key="2">
    <source>
        <dbReference type="Proteomes" id="UP001595829"/>
    </source>
</evidence>
<comment type="caution">
    <text evidence="1">The sequence shown here is derived from an EMBL/GenBank/DDBJ whole genome shotgun (WGS) entry which is preliminary data.</text>
</comment>
<dbReference type="EMBL" id="JBHSJD010000002">
    <property type="protein sequence ID" value="MFC5021564.1"/>
    <property type="molecule type" value="Genomic_DNA"/>
</dbReference>
<dbReference type="SUPFAM" id="SSF48371">
    <property type="entry name" value="ARM repeat"/>
    <property type="match status" value="1"/>
</dbReference>
<accession>A0ABV9X963</accession>
<dbReference type="PANTHER" id="PTHR12697:SF5">
    <property type="entry name" value="DEOXYHYPUSINE HYDROXYLASE"/>
    <property type="match status" value="1"/>
</dbReference>
<dbReference type="SMART" id="SM00567">
    <property type="entry name" value="EZ_HEAT"/>
    <property type="match status" value="3"/>
</dbReference>
<reference evidence="2" key="1">
    <citation type="journal article" date="2019" name="Int. J. Syst. Evol. Microbiol.">
        <title>The Global Catalogue of Microorganisms (GCM) 10K type strain sequencing project: providing services to taxonomists for standard genome sequencing and annotation.</title>
        <authorList>
            <consortium name="The Broad Institute Genomics Platform"/>
            <consortium name="The Broad Institute Genome Sequencing Center for Infectious Disease"/>
            <person name="Wu L."/>
            <person name="Ma J."/>
        </authorList>
    </citation>
    <scope>NUCLEOTIDE SEQUENCE [LARGE SCALE GENOMIC DNA]</scope>
    <source>
        <strain evidence="2">CGMCC 4.1648</strain>
    </source>
</reference>
<dbReference type="RefSeq" id="WP_345693517.1">
    <property type="nucleotide sequence ID" value="NZ_BAABIT010000001.1"/>
</dbReference>
<gene>
    <name evidence="1" type="ORF">ACFPM3_05270</name>
</gene>
<protein>
    <submittedName>
        <fullName evidence="1">HEAT repeat domain-containing protein</fullName>
    </submittedName>
</protein>
<dbReference type="Pfam" id="PF13646">
    <property type="entry name" value="HEAT_2"/>
    <property type="match status" value="1"/>
</dbReference>
<name>A0ABV9X963_9ACTN</name>
<dbReference type="InterPro" id="IPR004155">
    <property type="entry name" value="PBS_lyase_HEAT"/>
</dbReference>